<reference evidence="1" key="1">
    <citation type="submission" date="2020-12" db="EMBL/GenBank/DDBJ databases">
        <title>M. sibirica DSM 26468T genome.</title>
        <authorList>
            <person name="Thieme N."/>
            <person name="Rettenmaier R."/>
            <person name="Zverlov V."/>
            <person name="Liebl W."/>
        </authorList>
    </citation>
    <scope>NUCLEOTIDE SEQUENCE</scope>
    <source>
        <strain evidence="1">DSM 26468</strain>
    </source>
</reference>
<evidence type="ECO:0000313" key="1">
    <source>
        <dbReference type="EMBL" id="MBH1941677.1"/>
    </source>
</evidence>
<gene>
    <name evidence="1" type="ORF">I5677_12310</name>
</gene>
<dbReference type="RefSeq" id="WP_197661922.1">
    <property type="nucleotide sequence ID" value="NZ_JAEAGR010000013.1"/>
</dbReference>
<name>A0A8J7HD59_9FIRM</name>
<dbReference type="EMBL" id="JAEAGR010000013">
    <property type="protein sequence ID" value="MBH1941677.1"/>
    <property type="molecule type" value="Genomic_DNA"/>
</dbReference>
<keyword evidence="2" id="KW-1185">Reference proteome</keyword>
<evidence type="ECO:0000313" key="2">
    <source>
        <dbReference type="Proteomes" id="UP000623269"/>
    </source>
</evidence>
<proteinExistence type="predicted"/>
<organism evidence="1 2">
    <name type="scientific">Mobilitalea sibirica</name>
    <dbReference type="NCBI Taxonomy" id="1462919"/>
    <lineage>
        <taxon>Bacteria</taxon>
        <taxon>Bacillati</taxon>
        <taxon>Bacillota</taxon>
        <taxon>Clostridia</taxon>
        <taxon>Lachnospirales</taxon>
        <taxon>Lachnospiraceae</taxon>
        <taxon>Mobilitalea</taxon>
    </lineage>
</organism>
<comment type="caution">
    <text evidence="1">The sequence shown here is derived from an EMBL/GenBank/DDBJ whole genome shotgun (WGS) entry which is preliminary data.</text>
</comment>
<accession>A0A8J7HD59</accession>
<dbReference type="AlphaFoldDB" id="A0A8J7HD59"/>
<protein>
    <submittedName>
        <fullName evidence="1">Uncharacterized protein</fullName>
    </submittedName>
</protein>
<sequence length="51" mass="6365">MAGRVKHMKRSHKTINKHYNEYQRKASVVESRKYEMSLFDRLRSRFKHQDR</sequence>
<dbReference type="Proteomes" id="UP000623269">
    <property type="component" value="Unassembled WGS sequence"/>
</dbReference>